<evidence type="ECO:0000313" key="2">
    <source>
        <dbReference type="Proteomes" id="UP001168821"/>
    </source>
</evidence>
<comment type="caution">
    <text evidence="1">The sequence shown here is derived from an EMBL/GenBank/DDBJ whole genome shotgun (WGS) entry which is preliminary data.</text>
</comment>
<gene>
    <name evidence="1" type="ORF">Zmor_006945</name>
</gene>
<dbReference type="Proteomes" id="UP001168821">
    <property type="component" value="Unassembled WGS sequence"/>
</dbReference>
<organism evidence="1 2">
    <name type="scientific">Zophobas morio</name>
    <dbReference type="NCBI Taxonomy" id="2755281"/>
    <lineage>
        <taxon>Eukaryota</taxon>
        <taxon>Metazoa</taxon>
        <taxon>Ecdysozoa</taxon>
        <taxon>Arthropoda</taxon>
        <taxon>Hexapoda</taxon>
        <taxon>Insecta</taxon>
        <taxon>Pterygota</taxon>
        <taxon>Neoptera</taxon>
        <taxon>Endopterygota</taxon>
        <taxon>Coleoptera</taxon>
        <taxon>Polyphaga</taxon>
        <taxon>Cucujiformia</taxon>
        <taxon>Tenebrionidae</taxon>
        <taxon>Zophobas</taxon>
    </lineage>
</organism>
<keyword evidence="2" id="KW-1185">Reference proteome</keyword>
<reference evidence="1" key="1">
    <citation type="journal article" date="2023" name="G3 (Bethesda)">
        <title>Whole genome assemblies of Zophobas morio and Tenebrio molitor.</title>
        <authorList>
            <person name="Kaur S."/>
            <person name="Stinson S.A."/>
            <person name="diCenzo G.C."/>
        </authorList>
    </citation>
    <scope>NUCLEOTIDE SEQUENCE</scope>
    <source>
        <strain evidence="1">QUZm001</strain>
    </source>
</reference>
<accession>A0AA38IY10</accession>
<name>A0AA38IY10_9CUCU</name>
<protein>
    <submittedName>
        <fullName evidence="1">Uncharacterized protein</fullName>
    </submittedName>
</protein>
<sequence length="101" mass="11532">MPIEFCVPHRCVPKTSKTRRRDRQLASLTRDMQMYASVSTYLFYNRGLGYWDKPTASRHPERSPDFYCKPASFVQMARPTGQGTAHSASATCFCVIYLSSI</sequence>
<evidence type="ECO:0000313" key="1">
    <source>
        <dbReference type="EMBL" id="KAJ3662606.1"/>
    </source>
</evidence>
<dbReference type="EMBL" id="JALNTZ010000002">
    <property type="protein sequence ID" value="KAJ3662606.1"/>
    <property type="molecule type" value="Genomic_DNA"/>
</dbReference>
<dbReference type="AlphaFoldDB" id="A0AA38IY10"/>
<proteinExistence type="predicted"/>